<dbReference type="GO" id="GO:0004519">
    <property type="term" value="F:endonuclease activity"/>
    <property type="evidence" value="ECO:0007669"/>
    <property type="project" value="UniProtKB-KW"/>
</dbReference>
<feature type="compositionally biased region" description="Basic residues" evidence="1">
    <location>
        <begin position="90"/>
        <end position="107"/>
    </location>
</feature>
<protein>
    <submittedName>
        <fullName evidence="2">HNH endonuclease</fullName>
    </submittedName>
</protein>
<sequence length="107" mass="12981">MVWLGERKGRFNPDWPRVRALILDRDGHRCQWPVEDDYGRVRLCGAYANQVDHKKRDPVCDDDSPENLWALCDRHHSYKTELEAAEQRRENRRRRAEAKWYRHPAFH</sequence>
<name>A0A413KB10_BIFPS</name>
<keyword evidence="2" id="KW-0255">Endonuclease</keyword>
<keyword evidence="2" id="KW-0378">Hydrolase</keyword>
<comment type="caution">
    <text evidence="2">The sequence shown here is derived from an EMBL/GenBank/DDBJ whole genome shotgun (WGS) entry which is preliminary data.</text>
</comment>
<evidence type="ECO:0000313" key="3">
    <source>
        <dbReference type="Proteomes" id="UP000284163"/>
    </source>
</evidence>
<feature type="region of interest" description="Disordered" evidence="1">
    <location>
        <begin position="83"/>
        <end position="107"/>
    </location>
</feature>
<dbReference type="RefSeq" id="WP_151245441.1">
    <property type="nucleotide sequence ID" value="NZ_JAQDFS010000016.1"/>
</dbReference>
<reference evidence="2 3" key="1">
    <citation type="submission" date="2018-08" db="EMBL/GenBank/DDBJ databases">
        <title>A genome reference for cultivated species of the human gut microbiota.</title>
        <authorList>
            <person name="Zou Y."/>
            <person name="Xue W."/>
            <person name="Luo G."/>
        </authorList>
    </citation>
    <scope>NUCLEOTIDE SEQUENCE [LARGE SCALE GENOMIC DNA]</scope>
    <source>
        <strain evidence="2 3">CF01-1</strain>
    </source>
</reference>
<organism evidence="2 3">
    <name type="scientific">Bifidobacterium pseudocatenulatum</name>
    <dbReference type="NCBI Taxonomy" id="28026"/>
    <lineage>
        <taxon>Bacteria</taxon>
        <taxon>Bacillati</taxon>
        <taxon>Actinomycetota</taxon>
        <taxon>Actinomycetes</taxon>
        <taxon>Bifidobacteriales</taxon>
        <taxon>Bifidobacteriaceae</taxon>
        <taxon>Bifidobacterium</taxon>
    </lineage>
</organism>
<gene>
    <name evidence="2" type="ORF">DXA22_09045</name>
</gene>
<accession>A0A413KB10</accession>
<proteinExistence type="predicted"/>
<dbReference type="CDD" id="cd00085">
    <property type="entry name" value="HNHc"/>
    <property type="match status" value="1"/>
</dbReference>
<dbReference type="AlphaFoldDB" id="A0A413KB10"/>
<evidence type="ECO:0000256" key="1">
    <source>
        <dbReference type="SAM" id="MobiDB-lite"/>
    </source>
</evidence>
<keyword evidence="2" id="KW-0540">Nuclease</keyword>
<dbReference type="InterPro" id="IPR003615">
    <property type="entry name" value="HNH_nuc"/>
</dbReference>
<dbReference type="Proteomes" id="UP000284163">
    <property type="component" value="Unassembled WGS sequence"/>
</dbReference>
<evidence type="ECO:0000313" key="2">
    <source>
        <dbReference type="EMBL" id="RGY75330.1"/>
    </source>
</evidence>
<dbReference type="EMBL" id="QSDK01000018">
    <property type="protein sequence ID" value="RGY75330.1"/>
    <property type="molecule type" value="Genomic_DNA"/>
</dbReference>